<evidence type="ECO:0000256" key="1">
    <source>
        <dbReference type="ARBA" id="ARBA00006484"/>
    </source>
</evidence>
<comment type="similarity">
    <text evidence="1">Belongs to the short-chain dehydrogenases/reductases (SDR) family.</text>
</comment>
<dbReference type="OrthoDB" id="9876299at2759"/>
<protein>
    <submittedName>
        <fullName evidence="2">Uncharacterized protein</fullName>
    </submittedName>
</protein>
<comment type="caution">
    <text evidence="2">The sequence shown here is derived from an EMBL/GenBank/DDBJ whole genome shotgun (WGS) entry which is preliminary data.</text>
</comment>
<dbReference type="SUPFAM" id="SSF51735">
    <property type="entry name" value="NAD(P)-binding Rossmann-fold domains"/>
    <property type="match status" value="1"/>
</dbReference>
<feature type="non-terminal residue" evidence="2">
    <location>
        <position position="1"/>
    </location>
</feature>
<dbReference type="GO" id="GO:0016491">
    <property type="term" value="F:oxidoreductase activity"/>
    <property type="evidence" value="ECO:0007669"/>
    <property type="project" value="TreeGrafter"/>
</dbReference>
<dbReference type="PANTHER" id="PTHR43544">
    <property type="entry name" value="SHORT-CHAIN DEHYDROGENASE/REDUCTASE"/>
    <property type="match status" value="1"/>
</dbReference>
<proteinExistence type="inferred from homology"/>
<gene>
    <name evidence="2" type="ORF">B7463_g6825</name>
</gene>
<name>A0A3E2H7Z2_SCYLI</name>
<dbReference type="OMA" id="CDGMMEV"/>
<feature type="non-terminal residue" evidence="2">
    <location>
        <position position="243"/>
    </location>
</feature>
<dbReference type="Pfam" id="PF00106">
    <property type="entry name" value="adh_short"/>
    <property type="match status" value="1"/>
</dbReference>
<dbReference type="InterPro" id="IPR051468">
    <property type="entry name" value="Fungal_SecMetab_SDRs"/>
</dbReference>
<evidence type="ECO:0000313" key="3">
    <source>
        <dbReference type="Proteomes" id="UP000258309"/>
    </source>
</evidence>
<dbReference type="STRING" id="5539.A0A3E2H7Z2"/>
<reference evidence="2 3" key="1">
    <citation type="submission" date="2018-05" db="EMBL/GenBank/DDBJ databases">
        <title>Draft genome sequence of Scytalidium lignicola DSM 105466, a ubiquitous saprotrophic fungus.</title>
        <authorList>
            <person name="Buettner E."/>
            <person name="Gebauer A.M."/>
            <person name="Hofrichter M."/>
            <person name="Liers C."/>
            <person name="Kellner H."/>
        </authorList>
    </citation>
    <scope>NUCLEOTIDE SEQUENCE [LARGE SCALE GENOMIC DNA]</scope>
    <source>
        <strain evidence="2 3">DSM 105466</strain>
    </source>
</reference>
<dbReference type="PRINTS" id="PR00081">
    <property type="entry name" value="GDHRDH"/>
</dbReference>
<sequence>MSPTIVLISGASRGLGRGLTSVYLSRPNYTVIAATRNSTDSQSKSLADLPKGEGSKLIVIKIDSKNESDPAAAIKEIEAQGIDHLDIVVANAGIATIFPAVADVKIPDFEEHMKVNVYGVVLLYQATAPLLRKSSNPKWATMGSSAGWNQHPVPNAVYAPSKAAVHWITKRINAEEEKLAAWVQEPGWVQTEGGNSSAQAFGLPEAPVKLDDSVNGMIGVLDVATKESHGGKMWGHDGKQQAW</sequence>
<dbReference type="InterPro" id="IPR002347">
    <property type="entry name" value="SDR_fam"/>
</dbReference>
<organism evidence="2 3">
    <name type="scientific">Scytalidium lignicola</name>
    <name type="common">Hyphomycete</name>
    <dbReference type="NCBI Taxonomy" id="5539"/>
    <lineage>
        <taxon>Eukaryota</taxon>
        <taxon>Fungi</taxon>
        <taxon>Dikarya</taxon>
        <taxon>Ascomycota</taxon>
        <taxon>Pezizomycotina</taxon>
        <taxon>Leotiomycetes</taxon>
        <taxon>Leotiomycetes incertae sedis</taxon>
        <taxon>Scytalidium</taxon>
    </lineage>
</organism>
<dbReference type="Proteomes" id="UP000258309">
    <property type="component" value="Unassembled WGS sequence"/>
</dbReference>
<evidence type="ECO:0000313" key="2">
    <source>
        <dbReference type="EMBL" id="RFU29494.1"/>
    </source>
</evidence>
<dbReference type="PANTHER" id="PTHR43544:SF26">
    <property type="entry name" value="SHORT CHAIN DEHYDROGENASE_REDUCTASE FAMILY OXIDOREDUCTASE (JCVI)"/>
    <property type="match status" value="1"/>
</dbReference>
<dbReference type="GO" id="GO:0005737">
    <property type="term" value="C:cytoplasm"/>
    <property type="evidence" value="ECO:0007669"/>
    <property type="project" value="TreeGrafter"/>
</dbReference>
<dbReference type="EMBL" id="NCSJ02000126">
    <property type="protein sequence ID" value="RFU29494.1"/>
    <property type="molecule type" value="Genomic_DNA"/>
</dbReference>
<accession>A0A3E2H7Z2</accession>
<dbReference type="InterPro" id="IPR036291">
    <property type="entry name" value="NAD(P)-bd_dom_sf"/>
</dbReference>
<dbReference type="Gene3D" id="3.40.50.720">
    <property type="entry name" value="NAD(P)-binding Rossmann-like Domain"/>
    <property type="match status" value="1"/>
</dbReference>
<keyword evidence="3" id="KW-1185">Reference proteome</keyword>
<dbReference type="AlphaFoldDB" id="A0A3E2H7Z2"/>